<organism evidence="1">
    <name type="scientific">Tunturiibacter psychrotolerans</name>
    <dbReference type="NCBI Taxonomy" id="3069686"/>
    <lineage>
        <taxon>Bacteria</taxon>
        <taxon>Pseudomonadati</taxon>
        <taxon>Acidobacteriota</taxon>
        <taxon>Terriglobia</taxon>
        <taxon>Terriglobales</taxon>
        <taxon>Acidobacteriaceae</taxon>
        <taxon>Tunturiibacter</taxon>
    </lineage>
</organism>
<evidence type="ECO:0000313" key="1">
    <source>
        <dbReference type="EMBL" id="XCB35655.1"/>
    </source>
</evidence>
<dbReference type="KEGG" id="tpsc:RBB77_23285"/>
<dbReference type="AlphaFoldDB" id="A0AAU7ZXC8"/>
<dbReference type="Pfam" id="PF08843">
    <property type="entry name" value="AbiEii"/>
    <property type="match status" value="1"/>
</dbReference>
<reference evidence="1" key="2">
    <citation type="journal article" date="2024" name="Environ. Microbiol.">
        <title>Genome analysis and description of Tunturibacter gen. nov. expands the diversity of Terriglobia in tundra soils.</title>
        <authorList>
            <person name="Messyasz A."/>
            <person name="Mannisto M.K."/>
            <person name="Kerkhof L.J."/>
            <person name="Haggblom M.M."/>
        </authorList>
    </citation>
    <scope>NUCLEOTIDE SEQUENCE</scope>
    <source>
        <strain evidence="1">X5P6</strain>
    </source>
</reference>
<name>A0AAU7ZXC8_9BACT</name>
<keyword evidence="1" id="KW-0808">Transferase</keyword>
<reference evidence="1" key="1">
    <citation type="submission" date="2023-08" db="EMBL/GenBank/DDBJ databases">
        <authorList>
            <person name="Messyasz A."/>
            <person name="Mannisto M.K."/>
            <person name="Kerkhof L.J."/>
            <person name="Haggblom M."/>
        </authorList>
    </citation>
    <scope>NUCLEOTIDE SEQUENCE</scope>
    <source>
        <strain evidence="1">X5P6</strain>
        <plasmid evidence="1">unnamed</plasmid>
    </source>
</reference>
<dbReference type="GO" id="GO:0016740">
    <property type="term" value="F:transferase activity"/>
    <property type="evidence" value="ECO:0007669"/>
    <property type="project" value="UniProtKB-KW"/>
</dbReference>
<dbReference type="InterPro" id="IPR014942">
    <property type="entry name" value="AbiEii"/>
</dbReference>
<dbReference type="RefSeq" id="WP_353067736.1">
    <property type="nucleotide sequence ID" value="NZ_CP132943.1"/>
</dbReference>
<gene>
    <name evidence="1" type="ORF">RBB77_23285</name>
</gene>
<protein>
    <submittedName>
        <fullName evidence="1">Nucleotidyl transferase AbiEii/AbiGii toxin family protein</fullName>
    </submittedName>
</protein>
<proteinExistence type="predicted"/>
<keyword evidence="1" id="KW-0614">Plasmid</keyword>
<dbReference type="EMBL" id="CP132943">
    <property type="protein sequence ID" value="XCB35655.1"/>
    <property type="molecule type" value="Genomic_DNA"/>
</dbReference>
<accession>A0AAU7ZXC8</accession>
<geneLocation type="plasmid" evidence="1">
    <name>unnamed</name>
</geneLocation>
<sequence length="289" mass="33361">MPTVSTLDHNEVRRIAITAVFSDDYFFEKVVLKGGNALAIALGLSDRTSLDLDFSIENDFDDVAEAEHRLKTALERRFATVGWVVFDFVFSARPFTPREGQNRWGGYVVEFKLMEKARYLEIGDDKQAHRRESLVVGPRQQRKFTIELSKFEFTKGKLARELDSFDIYVYAPEMIAIEKLRAICQQMPGYPLNRTPSARARDFYDIHLIVTETGTDLGSEENADLLRNIFEAKDVPVELLQLIAEQREFHRPDWDSVRGSVPQEGLRDFDFYFDFVLEQVKLIKAFGNK</sequence>
<dbReference type="Gene3D" id="3.10.450.620">
    <property type="entry name" value="JHP933, nucleotidyltransferase-like core domain"/>
    <property type="match status" value="1"/>
</dbReference>